<gene>
    <name evidence="2" type="ORF">SAMN05421804_10318</name>
</gene>
<protein>
    <recommendedName>
        <fullName evidence="4">DUF4446 family protein</fullName>
    </recommendedName>
</protein>
<evidence type="ECO:0008006" key="4">
    <source>
        <dbReference type="Google" id="ProtNLM"/>
    </source>
</evidence>
<keyword evidence="1" id="KW-0472">Membrane</keyword>
<dbReference type="Pfam" id="PF14584">
    <property type="entry name" value="DUF4446"/>
    <property type="match status" value="1"/>
</dbReference>
<accession>A0A1G8L9B2</accession>
<reference evidence="2 3" key="1">
    <citation type="submission" date="2016-10" db="EMBL/GenBank/DDBJ databases">
        <authorList>
            <person name="de Groot N.N."/>
        </authorList>
    </citation>
    <scope>NUCLEOTIDE SEQUENCE [LARGE SCALE GENOMIC DNA]</scope>
    <source>
        <strain evidence="2 3">CGMCC 1.5058</strain>
    </source>
</reference>
<sequence length="170" mass="19040">MDFTIISTFINSNLEIVLLAIAASIIIMVVLFILMFVSNRKLKKRYNLLMKDADKGSLEDMIKGYQRKIDETYVDAKVALEDLKLLSNQVNHCIQKVGVVRFKAFEDIGSDLSYSVALLDNKNDGVVITSIFGRNISTSYAKPISKGTSKYALSDEEIYAMNKALGLEKK</sequence>
<dbReference type="Proteomes" id="UP000183255">
    <property type="component" value="Unassembled WGS sequence"/>
</dbReference>
<keyword evidence="1" id="KW-0812">Transmembrane</keyword>
<dbReference type="AlphaFoldDB" id="A0A1G8L9B2"/>
<name>A0A1G8L9B2_9CLOT</name>
<dbReference type="EMBL" id="FNDZ01000003">
    <property type="protein sequence ID" value="SDI52295.1"/>
    <property type="molecule type" value="Genomic_DNA"/>
</dbReference>
<proteinExistence type="predicted"/>
<evidence type="ECO:0000313" key="3">
    <source>
        <dbReference type="Proteomes" id="UP000183255"/>
    </source>
</evidence>
<keyword evidence="1" id="KW-1133">Transmembrane helix</keyword>
<organism evidence="2 3">
    <name type="scientific">Proteiniclasticum ruminis</name>
    <dbReference type="NCBI Taxonomy" id="398199"/>
    <lineage>
        <taxon>Bacteria</taxon>
        <taxon>Bacillati</taxon>
        <taxon>Bacillota</taxon>
        <taxon>Clostridia</taxon>
        <taxon>Eubacteriales</taxon>
        <taxon>Clostridiaceae</taxon>
        <taxon>Proteiniclasticum</taxon>
    </lineage>
</organism>
<evidence type="ECO:0000313" key="2">
    <source>
        <dbReference type="EMBL" id="SDI52295.1"/>
    </source>
</evidence>
<dbReference type="InterPro" id="IPR027981">
    <property type="entry name" value="DUF4446"/>
</dbReference>
<dbReference type="RefSeq" id="WP_031575561.1">
    <property type="nucleotide sequence ID" value="NZ_DAMANS010000047.1"/>
</dbReference>
<evidence type="ECO:0000256" key="1">
    <source>
        <dbReference type="SAM" id="Phobius"/>
    </source>
</evidence>
<feature type="transmembrane region" description="Helical" evidence="1">
    <location>
        <begin position="16"/>
        <end position="37"/>
    </location>
</feature>